<accession>A0A8J3J296</accession>
<evidence type="ECO:0000313" key="3">
    <source>
        <dbReference type="Proteomes" id="UP000612808"/>
    </source>
</evidence>
<gene>
    <name evidence="2" type="ORF">Aru02nite_41190</name>
</gene>
<sequence>MRLLPIGPDLAGDLWLAHQDDDVARWYAGRWSRDEAERAAAAMGRAWHDDGVHKWLAYARDSGELVGRGGLSYAEVDGRRRLEVGWAVRSPHQGRGYATEIGRAGLAHAFGELAATEVVAFTERHNHRSRAVMRRLAMTYVGEIRRPGLLPGRPGVHDDAPFALYAAGPQPTP</sequence>
<proteinExistence type="predicted"/>
<dbReference type="InterPro" id="IPR000182">
    <property type="entry name" value="GNAT_dom"/>
</dbReference>
<evidence type="ECO:0000259" key="1">
    <source>
        <dbReference type="PROSITE" id="PS51186"/>
    </source>
</evidence>
<dbReference type="Proteomes" id="UP000612808">
    <property type="component" value="Unassembled WGS sequence"/>
</dbReference>
<dbReference type="AlphaFoldDB" id="A0A8J3J296"/>
<comment type="caution">
    <text evidence="2">The sequence shown here is derived from an EMBL/GenBank/DDBJ whole genome shotgun (WGS) entry which is preliminary data.</text>
</comment>
<dbReference type="EMBL" id="BOMB01000023">
    <property type="protein sequence ID" value="GID13230.1"/>
    <property type="molecule type" value="Genomic_DNA"/>
</dbReference>
<dbReference type="PANTHER" id="PTHR43792">
    <property type="entry name" value="GNAT FAMILY, PUTATIVE (AFU_ORTHOLOGUE AFUA_3G00765)-RELATED-RELATED"/>
    <property type="match status" value="1"/>
</dbReference>
<feature type="domain" description="N-acetyltransferase" evidence="1">
    <location>
        <begin position="1"/>
        <end position="171"/>
    </location>
</feature>
<reference evidence="2" key="1">
    <citation type="submission" date="2021-01" db="EMBL/GenBank/DDBJ databases">
        <title>Whole genome shotgun sequence of Actinocatenispora rupis NBRC 107355.</title>
        <authorList>
            <person name="Komaki H."/>
            <person name="Tamura T."/>
        </authorList>
    </citation>
    <scope>NUCLEOTIDE SEQUENCE</scope>
    <source>
        <strain evidence="2">NBRC 107355</strain>
    </source>
</reference>
<dbReference type="SUPFAM" id="SSF55729">
    <property type="entry name" value="Acyl-CoA N-acyltransferases (Nat)"/>
    <property type="match status" value="1"/>
</dbReference>
<keyword evidence="3" id="KW-1185">Reference proteome</keyword>
<dbReference type="Gene3D" id="3.40.630.30">
    <property type="match status" value="1"/>
</dbReference>
<dbReference type="InterPro" id="IPR051531">
    <property type="entry name" value="N-acetyltransferase"/>
</dbReference>
<organism evidence="2 3">
    <name type="scientific">Actinocatenispora rupis</name>
    <dbReference type="NCBI Taxonomy" id="519421"/>
    <lineage>
        <taxon>Bacteria</taxon>
        <taxon>Bacillati</taxon>
        <taxon>Actinomycetota</taxon>
        <taxon>Actinomycetes</taxon>
        <taxon>Micromonosporales</taxon>
        <taxon>Micromonosporaceae</taxon>
        <taxon>Actinocatenispora</taxon>
    </lineage>
</organism>
<dbReference type="Pfam" id="PF13302">
    <property type="entry name" value="Acetyltransf_3"/>
    <property type="match status" value="1"/>
</dbReference>
<dbReference type="GO" id="GO:0016747">
    <property type="term" value="F:acyltransferase activity, transferring groups other than amino-acyl groups"/>
    <property type="evidence" value="ECO:0007669"/>
    <property type="project" value="InterPro"/>
</dbReference>
<protein>
    <recommendedName>
        <fullName evidence="1">N-acetyltransferase domain-containing protein</fullName>
    </recommendedName>
</protein>
<dbReference type="PROSITE" id="PS51186">
    <property type="entry name" value="GNAT"/>
    <property type="match status" value="1"/>
</dbReference>
<evidence type="ECO:0000313" key="2">
    <source>
        <dbReference type="EMBL" id="GID13230.1"/>
    </source>
</evidence>
<dbReference type="InterPro" id="IPR016181">
    <property type="entry name" value="Acyl_CoA_acyltransferase"/>
</dbReference>
<dbReference type="PANTHER" id="PTHR43792:SF1">
    <property type="entry name" value="N-ACETYLTRANSFERASE DOMAIN-CONTAINING PROTEIN"/>
    <property type="match status" value="1"/>
</dbReference>
<name>A0A8J3J296_9ACTN</name>